<dbReference type="OrthoDB" id="420564at2759"/>
<gene>
    <name evidence="1" type="ORF">DM02DRAFT_732472</name>
</gene>
<dbReference type="PANTHER" id="PTHR35179:SF2">
    <property type="entry name" value="START DOMAIN-CONTAINING PROTEIN"/>
    <property type="match status" value="1"/>
</dbReference>
<dbReference type="PANTHER" id="PTHR35179">
    <property type="entry name" value="PROTEIN CBG02620"/>
    <property type="match status" value="1"/>
</dbReference>
<evidence type="ECO:0000313" key="1">
    <source>
        <dbReference type="EMBL" id="PVH94520.1"/>
    </source>
</evidence>
<organism evidence="1 2">
    <name type="scientific">Periconia macrospinosa</name>
    <dbReference type="NCBI Taxonomy" id="97972"/>
    <lineage>
        <taxon>Eukaryota</taxon>
        <taxon>Fungi</taxon>
        <taxon>Dikarya</taxon>
        <taxon>Ascomycota</taxon>
        <taxon>Pezizomycotina</taxon>
        <taxon>Dothideomycetes</taxon>
        <taxon>Pleosporomycetidae</taxon>
        <taxon>Pleosporales</taxon>
        <taxon>Massarineae</taxon>
        <taxon>Periconiaceae</taxon>
        <taxon>Periconia</taxon>
    </lineage>
</organism>
<reference evidence="1 2" key="1">
    <citation type="journal article" date="2018" name="Sci. Rep.">
        <title>Comparative genomics provides insights into the lifestyle and reveals functional heterogeneity of dark septate endophytic fungi.</title>
        <authorList>
            <person name="Knapp D.G."/>
            <person name="Nemeth J.B."/>
            <person name="Barry K."/>
            <person name="Hainaut M."/>
            <person name="Henrissat B."/>
            <person name="Johnson J."/>
            <person name="Kuo A."/>
            <person name="Lim J.H.P."/>
            <person name="Lipzen A."/>
            <person name="Nolan M."/>
            <person name="Ohm R.A."/>
            <person name="Tamas L."/>
            <person name="Grigoriev I.V."/>
            <person name="Spatafora J.W."/>
            <person name="Nagy L.G."/>
            <person name="Kovacs G.M."/>
        </authorList>
    </citation>
    <scope>NUCLEOTIDE SEQUENCE [LARGE SCALE GENOMIC DNA]</scope>
    <source>
        <strain evidence="1 2">DSE2036</strain>
    </source>
</reference>
<keyword evidence="2" id="KW-1185">Reference proteome</keyword>
<protein>
    <submittedName>
        <fullName evidence="1">Uncharacterized protein</fullName>
    </submittedName>
</protein>
<dbReference type="AlphaFoldDB" id="A0A2V1D8U6"/>
<dbReference type="Proteomes" id="UP000244855">
    <property type="component" value="Unassembled WGS sequence"/>
</dbReference>
<accession>A0A2V1D8U6</accession>
<evidence type="ECO:0000313" key="2">
    <source>
        <dbReference type="Proteomes" id="UP000244855"/>
    </source>
</evidence>
<name>A0A2V1D8U6_9PLEO</name>
<sequence length="396" mass="45338">MSSQSPDLEGVDETVPPLEIRLPLAGISQDRVEVGRPPAEILSSFNWIQTPDKMPIIAVPGHPPRWIPRVPPGRLPSDKENNRNRQRFPLHPHAFEPLLISLAVCRPEFDLSKVDLVTQLRNLRQLFFFARGKQEGFRIDIELFGTTIFMNRWGDPITIANGSHSGHSCGHVFQEQTTRYCPDLLAVQVNSHHRVIKYDLRGLQLVVQHEVDTYACGCHAECKSDTGPIYVKNDDQIKPNFSSCPDLDTSLRVLRHGSSTHLFDSECIAEIKTKKGKNEPEMDNWAASQLWFSRSCNMLFGYHTDRKFNGVTKTPENKSDALDKWHEKRQEDIRQVAGIIECVIQWIQSPVGRSASRKFALIRGGEEEKHFLKLYQLREDYQENMLPLKEAKNKPR</sequence>
<proteinExistence type="predicted"/>
<dbReference type="EMBL" id="KZ805531">
    <property type="protein sequence ID" value="PVH94520.1"/>
    <property type="molecule type" value="Genomic_DNA"/>
</dbReference>
<dbReference type="STRING" id="97972.A0A2V1D8U6"/>